<dbReference type="STRING" id="1250539.Ga0080574_TMP3134"/>
<accession>A0A1P8UVQ8</accession>
<organism evidence="1 2">
    <name type="scientific">Salipiger abyssi</name>
    <dbReference type="NCBI Taxonomy" id="1250539"/>
    <lineage>
        <taxon>Bacteria</taxon>
        <taxon>Pseudomonadati</taxon>
        <taxon>Pseudomonadota</taxon>
        <taxon>Alphaproteobacteria</taxon>
        <taxon>Rhodobacterales</taxon>
        <taxon>Roseobacteraceae</taxon>
        <taxon>Salipiger</taxon>
    </lineage>
</organism>
<reference evidence="1 2" key="1">
    <citation type="submission" date="2016-04" db="EMBL/GenBank/DDBJ databases">
        <title>Deep-sea bacteria in the southern Pacific.</title>
        <authorList>
            <person name="Tang K."/>
        </authorList>
    </citation>
    <scope>NUCLEOTIDE SEQUENCE [LARGE SCALE GENOMIC DNA]</scope>
    <source>
        <strain evidence="1 2">JLT2014</strain>
    </source>
</reference>
<keyword evidence="2" id="KW-1185">Reference proteome</keyword>
<dbReference type="AlphaFoldDB" id="A0A1P8UVQ8"/>
<protein>
    <recommendedName>
        <fullName evidence="3">Sulfotransferase family protein</fullName>
    </recommendedName>
</protein>
<dbReference type="RefSeq" id="WP_380658748.1">
    <property type="nucleotide sequence ID" value="NZ_CP015093.1"/>
</dbReference>
<dbReference type="InterPro" id="IPR027417">
    <property type="entry name" value="P-loop_NTPase"/>
</dbReference>
<gene>
    <name evidence="1" type="ORF">Ga0080574_TMP3134</name>
</gene>
<dbReference type="KEGG" id="paby:Ga0080574_TMP3134"/>
<name>A0A1P8UVQ8_9RHOB</name>
<evidence type="ECO:0008006" key="3">
    <source>
        <dbReference type="Google" id="ProtNLM"/>
    </source>
</evidence>
<proteinExistence type="predicted"/>
<dbReference type="Proteomes" id="UP000187059">
    <property type="component" value="Chromosome"/>
</dbReference>
<dbReference type="SUPFAM" id="SSF52540">
    <property type="entry name" value="P-loop containing nucleoside triphosphate hydrolases"/>
    <property type="match status" value="1"/>
</dbReference>
<sequence length="210" mass="24046">MFLQSLCAANDGPPVEKTHALVTPHYIVGRRRIPEAERNALDLVWYNHMPASDVRTQIGEDAWRSYRKIATVRNPFDLAVSQFYFRNETRGTSLPDDPDAHVAAFRKAVRTQKWRSSDVVVFDRGQFVPQLLVRQEAMEDDLKTVCDTLDLPFERDRLPVTKRTGNMRCGLAVADYYDNKTANSIKKIYGWLFDYAGYADTPAGEDQRTP</sequence>
<dbReference type="EMBL" id="CP015093">
    <property type="protein sequence ID" value="APZ53468.1"/>
    <property type="molecule type" value="Genomic_DNA"/>
</dbReference>
<dbReference type="Gene3D" id="3.40.50.300">
    <property type="entry name" value="P-loop containing nucleotide triphosphate hydrolases"/>
    <property type="match status" value="1"/>
</dbReference>
<evidence type="ECO:0000313" key="1">
    <source>
        <dbReference type="EMBL" id="APZ53468.1"/>
    </source>
</evidence>
<evidence type="ECO:0000313" key="2">
    <source>
        <dbReference type="Proteomes" id="UP000187059"/>
    </source>
</evidence>